<dbReference type="OrthoDB" id="9805134at2"/>
<evidence type="ECO:0000313" key="7">
    <source>
        <dbReference type="Proteomes" id="UP000094412"/>
    </source>
</evidence>
<dbReference type="InterPro" id="IPR049484">
    <property type="entry name" value="Rv0078-like_C"/>
</dbReference>
<accession>A0A1C2DN02</accession>
<dbReference type="PRINTS" id="PR00455">
    <property type="entry name" value="HTHTETR"/>
</dbReference>
<dbReference type="PANTHER" id="PTHR30055:SF234">
    <property type="entry name" value="HTH-TYPE TRANSCRIPTIONAL REGULATOR BETI"/>
    <property type="match status" value="1"/>
</dbReference>
<keyword evidence="2 4" id="KW-0238">DNA-binding</keyword>
<comment type="caution">
    <text evidence="6">The sequence shown here is derived from an EMBL/GenBank/DDBJ whole genome shotgun (WGS) entry which is preliminary data.</text>
</comment>
<dbReference type="PROSITE" id="PS50977">
    <property type="entry name" value="HTH_TETR_2"/>
    <property type="match status" value="1"/>
</dbReference>
<evidence type="ECO:0000313" key="6">
    <source>
        <dbReference type="EMBL" id="OCX16140.1"/>
    </source>
</evidence>
<dbReference type="GO" id="GO:0000976">
    <property type="term" value="F:transcription cis-regulatory region binding"/>
    <property type="evidence" value="ECO:0007669"/>
    <property type="project" value="TreeGrafter"/>
</dbReference>
<dbReference type="Gene3D" id="1.10.357.10">
    <property type="entry name" value="Tetracycline Repressor, domain 2"/>
    <property type="match status" value="1"/>
</dbReference>
<evidence type="ECO:0000259" key="5">
    <source>
        <dbReference type="PROSITE" id="PS50977"/>
    </source>
</evidence>
<feature type="DNA-binding region" description="H-T-H motif" evidence="4">
    <location>
        <begin position="38"/>
        <end position="57"/>
    </location>
</feature>
<dbReference type="AlphaFoldDB" id="A0A1C2DN02"/>
<dbReference type="InterPro" id="IPR050109">
    <property type="entry name" value="HTH-type_TetR-like_transc_reg"/>
</dbReference>
<dbReference type="PROSITE" id="PS01081">
    <property type="entry name" value="HTH_TETR_1"/>
    <property type="match status" value="1"/>
</dbReference>
<evidence type="ECO:0000256" key="3">
    <source>
        <dbReference type="ARBA" id="ARBA00023163"/>
    </source>
</evidence>
<keyword evidence="1" id="KW-0805">Transcription regulation</keyword>
<dbReference type="Pfam" id="PF00440">
    <property type="entry name" value="TetR_N"/>
    <property type="match status" value="1"/>
</dbReference>
<dbReference type="Pfam" id="PF21351">
    <property type="entry name" value="TetR_C_41"/>
    <property type="match status" value="1"/>
</dbReference>
<dbReference type="SUPFAM" id="SSF46689">
    <property type="entry name" value="Homeodomain-like"/>
    <property type="match status" value="1"/>
</dbReference>
<protein>
    <submittedName>
        <fullName evidence="6">TetR family transcriptional regulator</fullName>
    </submittedName>
</protein>
<dbReference type="InterPro" id="IPR009057">
    <property type="entry name" value="Homeodomain-like_sf"/>
</dbReference>
<evidence type="ECO:0000256" key="2">
    <source>
        <dbReference type="ARBA" id="ARBA00023125"/>
    </source>
</evidence>
<dbReference type="InterPro" id="IPR023772">
    <property type="entry name" value="DNA-bd_HTH_TetR-type_CS"/>
</dbReference>
<feature type="domain" description="HTH tetR-type" evidence="5">
    <location>
        <begin position="15"/>
        <end position="75"/>
    </location>
</feature>
<proteinExistence type="predicted"/>
<dbReference type="InterPro" id="IPR001647">
    <property type="entry name" value="HTH_TetR"/>
</dbReference>
<evidence type="ECO:0000256" key="1">
    <source>
        <dbReference type="ARBA" id="ARBA00023015"/>
    </source>
</evidence>
<dbReference type="Proteomes" id="UP000094412">
    <property type="component" value="Unassembled WGS sequence"/>
</dbReference>
<gene>
    <name evidence="6" type="ORF">QV13_14830</name>
</gene>
<dbReference type="STRING" id="1566387.QV13_14830"/>
<keyword evidence="3" id="KW-0804">Transcription</keyword>
<sequence>MQPRSSRRSNSERSAEMRARLIATARRLFVAHGYAATSTPAIVEEAGVTRGALYHHFPDKQAIFQAVIDAESAHVAEAIEAVDAPAMTALERLLAGADAYVRTMQVGGRTRLLLVDGPAVLGREAMRQIEGQHGDANLKIGLEEAMAEGSLPRLPIEPLASLLSAMFERAALDVADGTAPADVLTALRQILTGLTASDQGSAGQNNARIDG</sequence>
<dbReference type="EMBL" id="MDEO01000033">
    <property type="protein sequence ID" value="OCX16140.1"/>
    <property type="molecule type" value="Genomic_DNA"/>
</dbReference>
<name>A0A1C2DN02_9HYPH</name>
<keyword evidence="7" id="KW-1185">Reference proteome</keyword>
<reference evidence="6 7" key="1">
    <citation type="submission" date="2016-08" db="EMBL/GenBank/DDBJ databases">
        <title>Whole genome sequence of Mesorhizobium sp. strain UASWS1009 isolated from industrial sewage.</title>
        <authorList>
            <person name="Crovadore J."/>
            <person name="Calmin G."/>
            <person name="Chablais R."/>
            <person name="Cochard B."/>
            <person name="Lefort F."/>
        </authorList>
    </citation>
    <scope>NUCLEOTIDE SEQUENCE [LARGE SCALE GENOMIC DNA]</scope>
    <source>
        <strain evidence="6 7">UASWS1009</strain>
    </source>
</reference>
<evidence type="ECO:0000256" key="4">
    <source>
        <dbReference type="PROSITE-ProRule" id="PRU00335"/>
    </source>
</evidence>
<dbReference type="PANTHER" id="PTHR30055">
    <property type="entry name" value="HTH-TYPE TRANSCRIPTIONAL REGULATOR RUTR"/>
    <property type="match status" value="1"/>
</dbReference>
<dbReference type="GO" id="GO:0003700">
    <property type="term" value="F:DNA-binding transcription factor activity"/>
    <property type="evidence" value="ECO:0007669"/>
    <property type="project" value="TreeGrafter"/>
</dbReference>
<organism evidence="6 7">
    <name type="scientific">Mesorhizobium hungaricum</name>
    <dbReference type="NCBI Taxonomy" id="1566387"/>
    <lineage>
        <taxon>Bacteria</taxon>
        <taxon>Pseudomonadati</taxon>
        <taxon>Pseudomonadota</taxon>
        <taxon>Alphaproteobacteria</taxon>
        <taxon>Hyphomicrobiales</taxon>
        <taxon>Phyllobacteriaceae</taxon>
        <taxon>Mesorhizobium</taxon>
    </lineage>
</organism>